<dbReference type="RefSeq" id="WP_015005530.1">
    <property type="nucleotide sequence ID" value="NZ_JBLHXE010000001.1"/>
</dbReference>
<dbReference type="SUPFAM" id="SSF52540">
    <property type="entry name" value="P-loop containing nucleoside triphosphate hydrolases"/>
    <property type="match status" value="1"/>
</dbReference>
<dbReference type="GO" id="GO:0030257">
    <property type="term" value="C:type III protein secretion system complex"/>
    <property type="evidence" value="ECO:0007669"/>
    <property type="project" value="InterPro"/>
</dbReference>
<dbReference type="GO" id="GO:0005524">
    <property type="term" value="F:ATP binding"/>
    <property type="evidence" value="ECO:0007669"/>
    <property type="project" value="UniProtKB-KW"/>
</dbReference>
<dbReference type="NCBIfam" id="TIGR03496">
    <property type="entry name" value="FliI_clade1"/>
    <property type="match status" value="1"/>
</dbReference>
<dbReference type="PANTHER" id="PTHR15184">
    <property type="entry name" value="ATP SYNTHASE"/>
    <property type="match status" value="1"/>
</dbReference>
<dbReference type="CDD" id="cd18117">
    <property type="entry name" value="ATP-synt_flagellum-secretory_path_III_N"/>
    <property type="match status" value="1"/>
</dbReference>
<evidence type="ECO:0000256" key="1">
    <source>
        <dbReference type="ARBA" id="ARBA00004496"/>
    </source>
</evidence>
<dbReference type="SMART" id="SM00382">
    <property type="entry name" value="AAA"/>
    <property type="match status" value="1"/>
</dbReference>
<dbReference type="InterPro" id="IPR020003">
    <property type="entry name" value="ATPase_a/bsu_AS"/>
</dbReference>
<dbReference type="GO" id="GO:0008564">
    <property type="term" value="F:protein-exporting ATPase activity"/>
    <property type="evidence" value="ECO:0007669"/>
    <property type="project" value="UniProtKB-EC"/>
</dbReference>
<dbReference type="InterPro" id="IPR003593">
    <property type="entry name" value="AAA+_ATPase"/>
</dbReference>
<dbReference type="Proteomes" id="UP000015462">
    <property type="component" value="Unassembled WGS sequence"/>
</dbReference>
<evidence type="ECO:0000256" key="16">
    <source>
        <dbReference type="ARBA" id="ARBA00034006"/>
    </source>
</evidence>
<keyword evidence="14" id="KW-1006">Bacterial flagellum protein export</keyword>
<evidence type="ECO:0000256" key="11">
    <source>
        <dbReference type="ARBA" id="ARBA00022927"/>
    </source>
</evidence>
<dbReference type="PROSITE" id="PS00152">
    <property type="entry name" value="ATPASE_ALPHA_BETA"/>
    <property type="match status" value="1"/>
</dbReference>
<dbReference type="NCBIfam" id="TIGR01026">
    <property type="entry name" value="fliI_yscN"/>
    <property type="match status" value="1"/>
</dbReference>
<name>A0AB33Z4C4_9GAMM</name>
<comment type="catalytic activity">
    <reaction evidence="16">
        <text>ATP + H2O + cellular proteinSide 1 = ADP + phosphate + cellular proteinSide 2.</text>
        <dbReference type="EC" id="7.4.2.8"/>
    </reaction>
</comment>
<keyword evidence="6" id="KW-0963">Cytoplasm</keyword>
<dbReference type="FunFam" id="3.40.50.12240:FF:000002">
    <property type="entry name" value="Flagellum-specific ATP synthase FliI"/>
    <property type="match status" value="1"/>
</dbReference>
<comment type="subcellular location">
    <subcellularLocation>
        <location evidence="1">Cytoplasm</location>
    </subcellularLocation>
</comment>
<comment type="similarity">
    <text evidence="2">Belongs to the ATPase alpha/beta chains family.</text>
</comment>
<evidence type="ECO:0000256" key="4">
    <source>
        <dbReference type="ARBA" id="ARBA00020580"/>
    </source>
</evidence>
<evidence type="ECO:0000256" key="12">
    <source>
        <dbReference type="ARBA" id="ARBA00022967"/>
    </source>
</evidence>
<keyword evidence="15" id="KW-0066">ATP synthesis</keyword>
<protein>
    <recommendedName>
        <fullName evidence="4">Flagellum-specific ATP synthase</fullName>
        <ecNumber evidence="3">7.1.2.2</ecNumber>
    </recommendedName>
</protein>
<dbReference type="PANTHER" id="PTHR15184:SF81">
    <property type="entry name" value="FLAGELLUM-SPECIFIC ATP SYNTHASE"/>
    <property type="match status" value="1"/>
</dbReference>
<dbReference type="InterPro" id="IPR050053">
    <property type="entry name" value="ATPase_alpha/beta_chains"/>
</dbReference>
<dbReference type="InterPro" id="IPR020005">
    <property type="entry name" value="FliI_clade1"/>
</dbReference>
<dbReference type="GO" id="GO:0030254">
    <property type="term" value="P:protein secretion by the type III secretion system"/>
    <property type="evidence" value="ECO:0007669"/>
    <property type="project" value="InterPro"/>
</dbReference>
<dbReference type="AlphaFoldDB" id="A0AB33Z4C4"/>
<keyword evidence="10" id="KW-0067">ATP-binding</keyword>
<keyword evidence="19" id="KW-1185">Reference proteome</keyword>
<dbReference type="GO" id="GO:0046933">
    <property type="term" value="F:proton-transporting ATP synthase activity, rotational mechanism"/>
    <property type="evidence" value="ECO:0007669"/>
    <property type="project" value="TreeGrafter"/>
</dbReference>
<dbReference type="GO" id="GO:0044780">
    <property type="term" value="P:bacterial-type flagellum assembly"/>
    <property type="evidence" value="ECO:0007669"/>
    <property type="project" value="InterPro"/>
</dbReference>
<evidence type="ECO:0000313" key="19">
    <source>
        <dbReference type="Proteomes" id="UP000015462"/>
    </source>
</evidence>
<evidence type="ECO:0000256" key="7">
    <source>
        <dbReference type="ARBA" id="ARBA00022741"/>
    </source>
</evidence>
<dbReference type="InterPro" id="IPR000194">
    <property type="entry name" value="ATPase_F1/V1/A1_a/bsu_nucl-bd"/>
</dbReference>
<dbReference type="Pfam" id="PF00006">
    <property type="entry name" value="ATP-synt_ab"/>
    <property type="match status" value="1"/>
</dbReference>
<keyword evidence="7" id="KW-0547">Nucleotide-binding</keyword>
<evidence type="ECO:0000259" key="17">
    <source>
        <dbReference type="SMART" id="SM00382"/>
    </source>
</evidence>
<keyword evidence="18" id="KW-0969">Cilium</keyword>
<feature type="domain" description="AAA+ ATPase" evidence="17">
    <location>
        <begin position="170"/>
        <end position="353"/>
    </location>
</feature>
<evidence type="ECO:0000256" key="5">
    <source>
        <dbReference type="ARBA" id="ARBA00022448"/>
    </source>
</evidence>
<evidence type="ECO:0000256" key="10">
    <source>
        <dbReference type="ARBA" id="ARBA00022840"/>
    </source>
</evidence>
<gene>
    <name evidence="18" type="ORF">L196_01325</name>
</gene>
<dbReference type="GO" id="GO:0016887">
    <property type="term" value="F:ATP hydrolysis activity"/>
    <property type="evidence" value="ECO:0007669"/>
    <property type="project" value="InterPro"/>
</dbReference>
<evidence type="ECO:0000256" key="6">
    <source>
        <dbReference type="ARBA" id="ARBA00022490"/>
    </source>
</evidence>
<keyword evidence="18" id="KW-0282">Flagellum</keyword>
<keyword evidence="8" id="KW-0375">Hydrogen ion transport</keyword>
<evidence type="ECO:0000256" key="8">
    <source>
        <dbReference type="ARBA" id="ARBA00022781"/>
    </source>
</evidence>
<sequence length="461" mass="50069">MNDLSFVTQRTDKWLKRLKEYQERIEEPQPMLVEGRLTRMVGLTLEAVGCRSTIGGRCMIETADGHQTEAEVVGFSGERLYLMPTGDIRGLEQDCRVIPMGLSSMAHVGPGLLGRVVDGGGKPIDGKGPVHTTDTMPLHGRAMNPLGRRAITEPLDVGIGTINSLLTVGQGQRIGLFAGSGVGKSVLLGMMTKYTKADVVVVGLIGERGREVNEFVRKTLGAEGMARAVVVASPADDPPLMRMHGAMLATSIAEYFRDQGKNVLLLMDSLTRYAQAQREIALAINEPPATKGYPPSVFSKLPSLVERAGNSDKGNGSITAFYTVLTEGDDTNDPIADASRAILDGHIHLSRRLAEAGHFPAIDMEASVSRLMTEIVPEDHQEMAREFRKINSTYQQNADLINVGAYQPGSNSSVDEAIDMHESMLEFLQQRITESVSFDESIEGLESVLQHRKPAAMSKVL</sequence>
<dbReference type="Pfam" id="PF18269">
    <property type="entry name" value="T3SS_ATPase_C"/>
    <property type="match status" value="1"/>
</dbReference>
<evidence type="ECO:0000256" key="9">
    <source>
        <dbReference type="ARBA" id="ARBA00022795"/>
    </source>
</evidence>
<dbReference type="GO" id="GO:0005737">
    <property type="term" value="C:cytoplasm"/>
    <property type="evidence" value="ECO:0007669"/>
    <property type="project" value="UniProtKB-SubCell"/>
</dbReference>
<dbReference type="Gene3D" id="3.40.50.12240">
    <property type="match status" value="1"/>
</dbReference>
<comment type="caution">
    <text evidence="18">The sequence shown here is derived from an EMBL/GenBank/DDBJ whole genome shotgun (WGS) entry which is preliminary data.</text>
</comment>
<evidence type="ECO:0000256" key="15">
    <source>
        <dbReference type="ARBA" id="ARBA00023310"/>
    </source>
</evidence>
<keyword evidence="12" id="KW-1278">Translocase</keyword>
<organism evidence="18 19">
    <name type="scientific">Cycloclasticus pugetii</name>
    <dbReference type="NCBI Taxonomy" id="34068"/>
    <lineage>
        <taxon>Bacteria</taxon>
        <taxon>Pseudomonadati</taxon>
        <taxon>Pseudomonadota</taxon>
        <taxon>Gammaproteobacteria</taxon>
        <taxon>Thiotrichales</taxon>
        <taxon>Piscirickettsiaceae</taxon>
        <taxon>Cycloclasticus</taxon>
    </lineage>
</organism>
<dbReference type="InterPro" id="IPR005714">
    <property type="entry name" value="ATPase_T3SS_FliI/YscN"/>
</dbReference>
<keyword evidence="13" id="KW-0406">Ion transport</keyword>
<dbReference type="InterPro" id="IPR040627">
    <property type="entry name" value="T3SS_ATPase_C"/>
</dbReference>
<dbReference type="EC" id="7.1.2.2" evidence="3"/>
<dbReference type="GO" id="GO:0071973">
    <property type="term" value="P:bacterial-type flagellum-dependent cell motility"/>
    <property type="evidence" value="ECO:0007669"/>
    <property type="project" value="InterPro"/>
</dbReference>
<accession>A0AB33Z4C4</accession>
<evidence type="ECO:0000256" key="14">
    <source>
        <dbReference type="ARBA" id="ARBA00023225"/>
    </source>
</evidence>
<evidence type="ECO:0000256" key="3">
    <source>
        <dbReference type="ARBA" id="ARBA00012473"/>
    </source>
</evidence>
<keyword evidence="9" id="KW-1005">Bacterial flagellum biogenesis</keyword>
<evidence type="ECO:0000313" key="18">
    <source>
        <dbReference type="EMBL" id="EPD14098.1"/>
    </source>
</evidence>
<dbReference type="EMBL" id="ASHL01000001">
    <property type="protein sequence ID" value="EPD14098.1"/>
    <property type="molecule type" value="Genomic_DNA"/>
</dbReference>
<dbReference type="InterPro" id="IPR027417">
    <property type="entry name" value="P-loop_NTPase"/>
</dbReference>
<evidence type="ECO:0000256" key="2">
    <source>
        <dbReference type="ARBA" id="ARBA00008936"/>
    </source>
</evidence>
<keyword evidence="11" id="KW-0653">Protein transport</keyword>
<keyword evidence="5" id="KW-0813">Transport</keyword>
<dbReference type="CDD" id="cd01136">
    <property type="entry name" value="ATPase_flagellum-secretory_path_III"/>
    <property type="match status" value="1"/>
</dbReference>
<proteinExistence type="inferred from homology"/>
<reference evidence="18 19" key="1">
    <citation type="journal article" date="2013" name="Genome Announc.">
        <title>Genome Sequence of the Pyrene- and Fluoranthene-Degrading Bacterium Cycloclasticus sp. Strain PY97M.</title>
        <authorList>
            <person name="Cui Z."/>
            <person name="Xu G."/>
            <person name="Li Q."/>
            <person name="Gao W."/>
            <person name="Zheng L."/>
        </authorList>
    </citation>
    <scope>NUCLEOTIDE SEQUENCE [LARGE SCALE GENOMIC DNA]</scope>
    <source>
        <strain evidence="18 19">PY97M</strain>
    </source>
</reference>
<keyword evidence="18" id="KW-0966">Cell projection</keyword>
<evidence type="ECO:0000256" key="13">
    <source>
        <dbReference type="ARBA" id="ARBA00023065"/>
    </source>
</evidence>